<dbReference type="UniPathway" id="UPA00148"/>
<dbReference type="Proteomes" id="UP000322983">
    <property type="component" value="Chromosome"/>
</dbReference>
<keyword evidence="3" id="KW-0489">Methyltransferase</keyword>
<dbReference type="STRING" id="1294262.GCA_001316085_00401"/>
<dbReference type="CDD" id="cd11644">
    <property type="entry name" value="Precorrin-6Y-MT"/>
    <property type="match status" value="1"/>
</dbReference>
<evidence type="ECO:0000313" key="10">
    <source>
        <dbReference type="Proteomes" id="UP000325030"/>
    </source>
</evidence>
<dbReference type="GO" id="GO:0009236">
    <property type="term" value="P:cobalamin biosynthetic process"/>
    <property type="evidence" value="ECO:0007669"/>
    <property type="project" value="UniProtKB-UniPathway"/>
</dbReference>
<dbReference type="EMBL" id="AP018930">
    <property type="protein sequence ID" value="BBG27074.1"/>
    <property type="molecule type" value="Genomic_DNA"/>
</dbReference>
<dbReference type="InterPro" id="IPR000878">
    <property type="entry name" value="4pyrrol_Mease"/>
</dbReference>
<accession>A0A510DVV0</accession>
<dbReference type="InterPro" id="IPR014777">
    <property type="entry name" value="4pyrrole_Mease_sub1"/>
</dbReference>
<evidence type="ECO:0000256" key="5">
    <source>
        <dbReference type="ARBA" id="ARBA00022691"/>
    </source>
</evidence>
<evidence type="ECO:0000313" key="7">
    <source>
        <dbReference type="EMBL" id="BBG24317.1"/>
    </source>
</evidence>
<evidence type="ECO:0000256" key="4">
    <source>
        <dbReference type="ARBA" id="ARBA00022679"/>
    </source>
</evidence>
<evidence type="ECO:0000313" key="9">
    <source>
        <dbReference type="Proteomes" id="UP000322983"/>
    </source>
</evidence>
<reference evidence="8 9" key="2">
    <citation type="journal article" date="2020" name="Int. J. Syst. Evol. Microbiol.">
        <title>Sulfuracidifex tepidarius gen. nov., sp. nov. and transfer of Sulfolobus metallicus Huber and Stetter 1992 to the genus Sulfuracidifex as Sulfuracidifex metallicus comb. nov.</title>
        <authorList>
            <person name="Itoh T."/>
            <person name="Miura T."/>
            <person name="Sakai H.D."/>
            <person name="Kato S."/>
            <person name="Ohkuma M."/>
            <person name="Takashina T."/>
        </authorList>
    </citation>
    <scope>NUCLEOTIDE SEQUENCE</scope>
    <source>
        <strain evidence="7 9">IC-006</strain>
        <strain evidence="8">IC-007</strain>
    </source>
</reference>
<dbReference type="InterPro" id="IPR012818">
    <property type="entry name" value="CbiE"/>
</dbReference>
<dbReference type="GO" id="GO:0032259">
    <property type="term" value="P:methylation"/>
    <property type="evidence" value="ECO:0007669"/>
    <property type="project" value="UniProtKB-KW"/>
</dbReference>
<evidence type="ECO:0000256" key="3">
    <source>
        <dbReference type="ARBA" id="ARBA00022603"/>
    </source>
</evidence>
<evidence type="ECO:0000256" key="2">
    <source>
        <dbReference type="ARBA" id="ARBA00022573"/>
    </source>
</evidence>
<dbReference type="InterPro" id="IPR035996">
    <property type="entry name" value="4pyrrol_Methylase_sf"/>
</dbReference>
<dbReference type="NCBIfam" id="TIGR02467">
    <property type="entry name" value="CbiE"/>
    <property type="match status" value="1"/>
</dbReference>
<dbReference type="AlphaFoldDB" id="A0A510E3J2"/>
<dbReference type="EMBL" id="AP018929">
    <property type="protein sequence ID" value="BBG24317.1"/>
    <property type="molecule type" value="Genomic_DNA"/>
</dbReference>
<keyword evidence="5" id="KW-0949">S-adenosyl-L-methionine</keyword>
<dbReference type="SUPFAM" id="SSF53790">
    <property type="entry name" value="Tetrapyrrole methylase"/>
    <property type="match status" value="1"/>
</dbReference>
<gene>
    <name evidence="7" type="ORF">IC006_1627</name>
    <name evidence="8" type="ORF">IC007_1604</name>
</gene>
<dbReference type="OrthoDB" id="42238at2157"/>
<keyword evidence="2" id="KW-0169">Cobalamin biosynthesis</keyword>
<evidence type="ECO:0000256" key="1">
    <source>
        <dbReference type="ARBA" id="ARBA00004953"/>
    </source>
</evidence>
<dbReference type="InterPro" id="IPR050714">
    <property type="entry name" value="Cobalamin_biosynth_MTase"/>
</dbReference>
<dbReference type="KEGG" id="step:IC006_1627"/>
<dbReference type="Gene3D" id="3.40.1010.10">
    <property type="entry name" value="Cobalt-precorrin-4 Transmethylase, Domain 1"/>
    <property type="match status" value="1"/>
</dbReference>
<accession>A0A510E3J2</accession>
<dbReference type="NCBIfam" id="NF004455">
    <property type="entry name" value="PRK05787.1-3"/>
    <property type="match status" value="1"/>
</dbReference>
<keyword evidence="4" id="KW-0808">Transferase</keyword>
<proteinExistence type="predicted"/>
<dbReference type="Pfam" id="PF00590">
    <property type="entry name" value="TP_methylase"/>
    <property type="match status" value="1"/>
</dbReference>
<dbReference type="PANTHER" id="PTHR43182">
    <property type="entry name" value="COBALT-PRECORRIN-6B C(15)-METHYLTRANSFERASE (DECARBOXYLATING)"/>
    <property type="match status" value="1"/>
</dbReference>
<sequence>MKLVGVGPGDPELITVKGRMAIEECQVIVGWGSVVERFSALTQGKEIIVLTYKKEHEGLSLASKREDEGKSVCLLDHGDPGVSDWQFVEKAKSFFKNVEVVPGVSVVNAALDRIGEDLGKNCFVTLHVRGDITPFMNDILTCLKMGRGVLVNPEPYDDGPQRVARFLMEKGIEGKIVVMEKLTYPDSSVHEFNVDELSASHRKFSDLTIIHIRST</sequence>
<reference evidence="10" key="1">
    <citation type="submission" date="2018-09" db="EMBL/GenBank/DDBJ databases">
        <title>Complete Genome Sequencing of Sulfolobus sp. JCM 16834.</title>
        <authorList>
            <person name="Kato S."/>
            <person name="Itoh T."/>
            <person name="Ohkuma M."/>
        </authorList>
    </citation>
    <scope>NUCLEOTIDE SEQUENCE [LARGE SCALE GENOMIC DNA]</scope>
    <source>
        <strain evidence="10">IC-007</strain>
    </source>
</reference>
<evidence type="ECO:0000259" key="6">
    <source>
        <dbReference type="Pfam" id="PF00590"/>
    </source>
</evidence>
<comment type="pathway">
    <text evidence="1">Cofactor biosynthesis; adenosylcobalamin biosynthesis.</text>
</comment>
<feature type="domain" description="Tetrapyrrole methylase" evidence="6">
    <location>
        <begin position="3"/>
        <end position="197"/>
    </location>
</feature>
<evidence type="ECO:0000313" key="8">
    <source>
        <dbReference type="EMBL" id="BBG27074.1"/>
    </source>
</evidence>
<dbReference type="Proteomes" id="UP000325030">
    <property type="component" value="Chromosome"/>
</dbReference>
<dbReference type="GeneID" id="41717941"/>
<keyword evidence="9" id="KW-1185">Reference proteome</keyword>
<name>A0A510E3J2_9CREN</name>
<organism evidence="8 10">
    <name type="scientific">Sulfuracidifex tepidarius</name>
    <dbReference type="NCBI Taxonomy" id="1294262"/>
    <lineage>
        <taxon>Archaea</taxon>
        <taxon>Thermoproteota</taxon>
        <taxon>Thermoprotei</taxon>
        <taxon>Sulfolobales</taxon>
        <taxon>Sulfolobaceae</taxon>
        <taxon>Sulfuracidifex</taxon>
    </lineage>
</organism>
<dbReference type="PANTHER" id="PTHR43182:SF1">
    <property type="entry name" value="COBALT-PRECORRIN-7 C(5)-METHYLTRANSFERASE"/>
    <property type="match status" value="1"/>
</dbReference>
<protein>
    <recommendedName>
        <fullName evidence="6">Tetrapyrrole methylase domain-containing protein</fullName>
    </recommendedName>
</protein>
<dbReference type="RefSeq" id="WP_054845026.1">
    <property type="nucleotide sequence ID" value="NZ_AP018929.1"/>
</dbReference>
<dbReference type="GO" id="GO:0008276">
    <property type="term" value="F:protein methyltransferase activity"/>
    <property type="evidence" value="ECO:0007669"/>
    <property type="project" value="InterPro"/>
</dbReference>